<dbReference type="HOGENOM" id="CLU_1970771_0_0_1"/>
<keyword evidence="3" id="KW-1185">Reference proteome</keyword>
<sequence>MCYDVLWACERCHSTFPHPNGIIYQCEEKGHPYLEACEEAKKNGEPLPEPEHCDPPRESILDEQDKGCSDFCEECQGVTEEKETDYYPDGNEEDEGGSRTSQNHVKQTAKLVVLIYLGMAKKEGQFV</sequence>
<dbReference type="EMBL" id="KE145353">
    <property type="protein sequence ID" value="EPE35863.1"/>
    <property type="molecule type" value="Genomic_DNA"/>
</dbReference>
<name>S3EC39_GLAL2</name>
<gene>
    <name evidence="2" type="ORF">GLAREA_05201</name>
</gene>
<dbReference type="KEGG" id="glz:GLAREA_05201"/>
<dbReference type="RefSeq" id="XP_008076681.1">
    <property type="nucleotide sequence ID" value="XM_008078490.1"/>
</dbReference>
<dbReference type="AlphaFoldDB" id="S3EC39"/>
<reference evidence="2 3" key="1">
    <citation type="journal article" date="2013" name="BMC Genomics">
        <title>Genomics-driven discovery of the pneumocandin biosynthetic gene cluster in the fungus Glarea lozoyensis.</title>
        <authorList>
            <person name="Chen L."/>
            <person name="Yue Q."/>
            <person name="Zhang X."/>
            <person name="Xiang M."/>
            <person name="Wang C."/>
            <person name="Li S."/>
            <person name="Che Y."/>
            <person name="Ortiz-Lopez F.J."/>
            <person name="Bills G.F."/>
            <person name="Liu X."/>
            <person name="An Z."/>
        </authorList>
    </citation>
    <scope>NUCLEOTIDE SEQUENCE [LARGE SCALE GENOMIC DNA]</scope>
    <source>
        <strain evidence="3">ATCC 20868 / MF5171</strain>
    </source>
</reference>
<protein>
    <submittedName>
        <fullName evidence="2">Uncharacterized protein</fullName>
    </submittedName>
</protein>
<dbReference type="GeneID" id="19464255"/>
<accession>S3EC39</accession>
<evidence type="ECO:0000313" key="2">
    <source>
        <dbReference type="EMBL" id="EPE35863.1"/>
    </source>
</evidence>
<organism evidence="2 3">
    <name type="scientific">Glarea lozoyensis (strain ATCC 20868 / MF5171)</name>
    <dbReference type="NCBI Taxonomy" id="1116229"/>
    <lineage>
        <taxon>Eukaryota</taxon>
        <taxon>Fungi</taxon>
        <taxon>Dikarya</taxon>
        <taxon>Ascomycota</taxon>
        <taxon>Pezizomycotina</taxon>
        <taxon>Leotiomycetes</taxon>
        <taxon>Helotiales</taxon>
        <taxon>Helotiaceae</taxon>
        <taxon>Glarea</taxon>
    </lineage>
</organism>
<evidence type="ECO:0000313" key="3">
    <source>
        <dbReference type="Proteomes" id="UP000016922"/>
    </source>
</evidence>
<feature type="region of interest" description="Disordered" evidence="1">
    <location>
        <begin position="78"/>
        <end position="104"/>
    </location>
</feature>
<dbReference type="Proteomes" id="UP000016922">
    <property type="component" value="Unassembled WGS sequence"/>
</dbReference>
<evidence type="ECO:0000256" key="1">
    <source>
        <dbReference type="SAM" id="MobiDB-lite"/>
    </source>
</evidence>
<proteinExistence type="predicted"/>